<comment type="function">
    <text evidence="10">As a component of the mitochondrial large ribosomal subunit, plays a role in mitochondrial translation. When present in mitochondria as a free protein not associated with the ribosome, associates with mitochondrial RNA polymerase POLRMT to activate transcription. Required for POLRMT stability.</text>
</comment>
<dbReference type="CTD" id="6182"/>
<organism evidence="15 16">
    <name type="scientific">Monopterus albus</name>
    <name type="common">Swamp eel</name>
    <dbReference type="NCBI Taxonomy" id="43700"/>
    <lineage>
        <taxon>Eukaryota</taxon>
        <taxon>Metazoa</taxon>
        <taxon>Chordata</taxon>
        <taxon>Craniata</taxon>
        <taxon>Vertebrata</taxon>
        <taxon>Euteleostomi</taxon>
        <taxon>Actinopterygii</taxon>
        <taxon>Neopterygii</taxon>
        <taxon>Teleostei</taxon>
        <taxon>Neoteleostei</taxon>
        <taxon>Acanthomorphata</taxon>
        <taxon>Anabantaria</taxon>
        <taxon>Synbranchiformes</taxon>
        <taxon>Synbranchidae</taxon>
        <taxon>Monopterus</taxon>
    </lineage>
</organism>
<dbReference type="FunFam" id="1.20.5.710:FF:000006">
    <property type="entry name" value="39S ribosomal protein L12, mitochondrial"/>
    <property type="match status" value="1"/>
</dbReference>
<dbReference type="SUPFAM" id="SSF48300">
    <property type="entry name" value="Ribosomal protein L7/12, oligomerisation (N-terminal) domain"/>
    <property type="match status" value="1"/>
</dbReference>
<dbReference type="HAMAP" id="MF_00368">
    <property type="entry name" value="Ribosomal_bL12"/>
    <property type="match status" value="1"/>
</dbReference>
<dbReference type="InterPro" id="IPR036235">
    <property type="entry name" value="Ribosomal_bL12_oligo_N_sf"/>
</dbReference>
<dbReference type="Ensembl" id="ENSMALT00000001903.1">
    <property type="protein sequence ID" value="ENSMALP00000001849.1"/>
    <property type="gene ID" value="ENSMALG00000001391.1"/>
</dbReference>
<proteinExistence type="inferred from homology"/>
<dbReference type="RefSeq" id="XP_020466234.1">
    <property type="nucleotide sequence ID" value="XM_020610578.1"/>
</dbReference>
<dbReference type="STRING" id="43700.ENSMALP00000001849"/>
<dbReference type="GO" id="GO:0006412">
    <property type="term" value="P:translation"/>
    <property type="evidence" value="ECO:0007669"/>
    <property type="project" value="InterPro"/>
</dbReference>
<keyword evidence="9" id="KW-0687">Ribonucleoprotein</keyword>
<evidence type="ECO:0000256" key="7">
    <source>
        <dbReference type="ARBA" id="ARBA00022990"/>
    </source>
</evidence>
<evidence type="ECO:0000256" key="6">
    <source>
        <dbReference type="ARBA" id="ARBA00022980"/>
    </source>
</evidence>
<dbReference type="GO" id="GO:0003729">
    <property type="term" value="F:mRNA binding"/>
    <property type="evidence" value="ECO:0007669"/>
    <property type="project" value="TreeGrafter"/>
</dbReference>
<evidence type="ECO:0000256" key="2">
    <source>
        <dbReference type="ARBA" id="ARBA00007197"/>
    </source>
</evidence>
<evidence type="ECO:0000256" key="8">
    <source>
        <dbReference type="ARBA" id="ARBA00023128"/>
    </source>
</evidence>
<sequence length="193" mass="21108">MYCSRRCLRTALRVAAITHRQQLQRQAPALCALRPLKTSPAIHSDAIATPPLDDAPKQYSPKIQQLVNDIASLTLLEVSDLNELLKKTLNIQDVGMMPMAASAAPVAQDTEEEEAAPVRKEKTHFTVKLTELKAAEKVKLIKEVKNCILGLNLVQAKKLVESLPQEIRANVSKEEAEKLKAALEAAGGTVVLE</sequence>
<dbReference type="InterPro" id="IPR014719">
    <property type="entry name" value="Ribosomal_bL12_C/ClpS-like"/>
</dbReference>
<dbReference type="Proteomes" id="UP000261600">
    <property type="component" value="Unplaced"/>
</dbReference>
<dbReference type="AlphaFoldDB" id="A0A3Q3IFM5"/>
<evidence type="ECO:0000256" key="11">
    <source>
        <dbReference type="ARBA" id="ARBA00072684"/>
    </source>
</evidence>
<dbReference type="GO" id="GO:0005762">
    <property type="term" value="C:mitochondrial large ribosomal subunit"/>
    <property type="evidence" value="ECO:0007669"/>
    <property type="project" value="TreeGrafter"/>
</dbReference>
<evidence type="ECO:0000259" key="13">
    <source>
        <dbReference type="Pfam" id="PF00542"/>
    </source>
</evidence>
<dbReference type="Gene3D" id="3.30.1390.10">
    <property type="match status" value="1"/>
</dbReference>
<keyword evidence="3" id="KW-1017">Isopeptide bond</keyword>
<protein>
    <recommendedName>
        <fullName evidence="11">Large ribosomal subunit protein bL12m</fullName>
    </recommendedName>
    <alternativeName>
        <fullName evidence="12">39S ribosomal protein L12, mitochondrial</fullName>
    </alternativeName>
</protein>
<name>A0A3Q3IFM5_MONAL</name>
<accession>A0A3Q3IFM5</accession>
<evidence type="ECO:0000313" key="15">
    <source>
        <dbReference type="Ensembl" id="ENSMALP00000001849.1"/>
    </source>
</evidence>
<dbReference type="GeneID" id="109966025"/>
<dbReference type="SUPFAM" id="SSF54736">
    <property type="entry name" value="ClpS-like"/>
    <property type="match status" value="1"/>
</dbReference>
<dbReference type="GO" id="GO:0003735">
    <property type="term" value="F:structural constituent of ribosome"/>
    <property type="evidence" value="ECO:0007669"/>
    <property type="project" value="InterPro"/>
</dbReference>
<feature type="domain" description="Large ribosomal subunit protein bL12 C-terminal" evidence="13">
    <location>
        <begin position="125"/>
        <end position="192"/>
    </location>
</feature>
<comment type="similarity">
    <text evidence="2">Belongs to the bacterial ribosomal protein bL12 family.</text>
</comment>
<evidence type="ECO:0000256" key="12">
    <source>
        <dbReference type="ARBA" id="ARBA00075329"/>
    </source>
</evidence>
<reference evidence="15" key="1">
    <citation type="submission" date="2025-08" db="UniProtKB">
        <authorList>
            <consortium name="Ensembl"/>
        </authorList>
    </citation>
    <scope>IDENTIFICATION</scope>
</reference>
<feature type="domain" description="Large ribosomal subunit protein bL12 oligomerization" evidence="14">
    <location>
        <begin position="62"/>
        <end position="107"/>
    </location>
</feature>
<evidence type="ECO:0000256" key="3">
    <source>
        <dbReference type="ARBA" id="ARBA00022499"/>
    </source>
</evidence>
<dbReference type="PANTHER" id="PTHR45987">
    <property type="entry name" value="39S RIBOSOMAL PROTEIN L12"/>
    <property type="match status" value="1"/>
</dbReference>
<keyword evidence="8" id="KW-0496">Mitochondrion</keyword>
<dbReference type="Gene3D" id="1.20.5.710">
    <property type="entry name" value="Single helix bin"/>
    <property type="match status" value="1"/>
</dbReference>
<dbReference type="FunFam" id="3.30.1390.10:FF:000001">
    <property type="entry name" value="50S ribosomal protein L7/L12"/>
    <property type="match status" value="1"/>
</dbReference>
<keyword evidence="5" id="KW-0809">Transit peptide</keyword>
<keyword evidence="7" id="KW-0007">Acetylation</keyword>
<evidence type="ECO:0000256" key="10">
    <source>
        <dbReference type="ARBA" id="ARBA00058301"/>
    </source>
</evidence>
<dbReference type="Pfam" id="PF00542">
    <property type="entry name" value="Ribosomal_L12"/>
    <property type="match status" value="1"/>
</dbReference>
<dbReference type="Pfam" id="PF16320">
    <property type="entry name" value="Ribosomal_L12_N"/>
    <property type="match status" value="1"/>
</dbReference>
<dbReference type="InterPro" id="IPR008932">
    <property type="entry name" value="Ribosomal_bL12_oligo"/>
</dbReference>
<evidence type="ECO:0000259" key="14">
    <source>
        <dbReference type="Pfam" id="PF16320"/>
    </source>
</evidence>
<evidence type="ECO:0000256" key="4">
    <source>
        <dbReference type="ARBA" id="ARBA00022843"/>
    </source>
</evidence>
<dbReference type="InterPro" id="IPR013823">
    <property type="entry name" value="Ribosomal_bL12_C"/>
</dbReference>
<reference evidence="15" key="2">
    <citation type="submission" date="2025-09" db="UniProtKB">
        <authorList>
            <consortium name="Ensembl"/>
        </authorList>
    </citation>
    <scope>IDENTIFICATION</scope>
</reference>
<dbReference type="GO" id="GO:0005743">
    <property type="term" value="C:mitochondrial inner membrane"/>
    <property type="evidence" value="ECO:0007669"/>
    <property type="project" value="UniProtKB-ARBA"/>
</dbReference>
<keyword evidence="6" id="KW-0689">Ribosomal protein</keyword>
<keyword evidence="16" id="KW-1185">Reference proteome</keyword>
<evidence type="ECO:0000256" key="1">
    <source>
        <dbReference type="ARBA" id="ARBA00004173"/>
    </source>
</evidence>
<comment type="subcellular location">
    <subcellularLocation>
        <location evidence="1">Mitochondrion</location>
    </subcellularLocation>
</comment>
<keyword evidence="4" id="KW-0832">Ubl conjugation</keyword>
<dbReference type="PANTHER" id="PTHR45987:SF4">
    <property type="entry name" value="LARGE RIBOSOMAL SUBUNIT PROTEIN BL12M"/>
    <property type="match status" value="1"/>
</dbReference>
<evidence type="ECO:0000313" key="16">
    <source>
        <dbReference type="Proteomes" id="UP000261600"/>
    </source>
</evidence>
<dbReference type="InterPro" id="IPR000206">
    <property type="entry name" value="Ribosomal_bL12"/>
</dbReference>
<evidence type="ECO:0000256" key="5">
    <source>
        <dbReference type="ARBA" id="ARBA00022946"/>
    </source>
</evidence>
<dbReference type="CDD" id="cd00387">
    <property type="entry name" value="Ribosomal_L7_L12"/>
    <property type="match status" value="1"/>
</dbReference>
<evidence type="ECO:0000256" key="9">
    <source>
        <dbReference type="ARBA" id="ARBA00023274"/>
    </source>
</evidence>